<proteinExistence type="predicted"/>
<dbReference type="PANTHER" id="PTHR36578:SF1">
    <property type="entry name" value="APPLE DOMAIN-CONTAINING PROTEIN"/>
    <property type="match status" value="1"/>
</dbReference>
<evidence type="ECO:0008006" key="4">
    <source>
        <dbReference type="Google" id="ProtNLM"/>
    </source>
</evidence>
<dbReference type="PANTHER" id="PTHR36578">
    <property type="entry name" value="CHROMOSOME 15, WHOLE GENOME SHOTGUN SEQUENCE"/>
    <property type="match status" value="1"/>
</dbReference>
<dbReference type="STRING" id="1043005.A0A074XXN4"/>
<evidence type="ECO:0000313" key="2">
    <source>
        <dbReference type="EMBL" id="KEQ90230.1"/>
    </source>
</evidence>
<dbReference type="OrthoDB" id="3878886at2759"/>
<name>A0A074XXN4_AURSE</name>
<feature type="region of interest" description="Disordered" evidence="1">
    <location>
        <begin position="262"/>
        <end position="297"/>
    </location>
</feature>
<protein>
    <recommendedName>
        <fullName evidence="4">Apple domain-containing protein</fullName>
    </recommendedName>
</protein>
<accession>A0A074XXN4</accession>
<dbReference type="GeneID" id="25372308"/>
<feature type="compositionally biased region" description="Polar residues" evidence="1">
    <location>
        <begin position="275"/>
        <end position="286"/>
    </location>
</feature>
<sequence length="653" mass="68828">MRFSSYAPLALAANLAAAMPRPQEIDFDISITINTDALIASATAAISSVAVDVTDVLSATAIVQAKRAAATCVTQAPGATSVPDFSGDTAAQFLAENYFSSVASANAAAPSGYTQAFVNKQAANNAFGYLGFVTMDTYNVKQCATQCDNKYGCSSFNVYFERDPSIDPTGTLCSNPLAVTMIKCVRGGFSVAVAGNNGYVTNKISTPDGFQTGVPFGKFAMNAPYDAQGYNTYMGAKMFTGNWDVTQCSEYCKAQTTYNKNTAPKDGTPLRRPMVQSSPRASTAHSTPRPGLGSWQGKDQYTIDYSFGFTMTDAGIDPTVGDSTGAKYQAVADIKWSSLQPFCSAYLGYITPLSTMTATATSTPVVTSTAYSTTTVLPKRKRDGSNSPYPGLSTDSSIGGVALIDANGTRWYSSEIPSGGPLGSIHSNSTLSKRSVSIPAGLAKYQPAVISAACAMQATPVTSTSLQTSFTTVTGAATTTVVSVVSTVTSIPSYTPYLENLYFASGGASAIADQDENGYVYAGIRNNKYFSDLAVKAGFFVDSTTGHFKDVQGRTAVAYDNAGQPASPYVIFFNSEQMAQVDNYLPLICTYPTTLPSKISCSATMSNGDVYSHFVAVQDSYYQLAALCIADRPASQLHGDQYIAWSDAALTLS</sequence>
<dbReference type="RefSeq" id="XP_013338733.1">
    <property type="nucleotide sequence ID" value="XM_013483279.1"/>
</dbReference>
<organism evidence="2 3">
    <name type="scientific">Aureobasidium subglaciale (strain EXF-2481)</name>
    <name type="common">Aureobasidium pullulans var. subglaciale</name>
    <dbReference type="NCBI Taxonomy" id="1043005"/>
    <lineage>
        <taxon>Eukaryota</taxon>
        <taxon>Fungi</taxon>
        <taxon>Dikarya</taxon>
        <taxon>Ascomycota</taxon>
        <taxon>Pezizomycotina</taxon>
        <taxon>Dothideomycetes</taxon>
        <taxon>Dothideomycetidae</taxon>
        <taxon>Dothideales</taxon>
        <taxon>Saccotheciaceae</taxon>
        <taxon>Aureobasidium</taxon>
    </lineage>
</organism>
<evidence type="ECO:0000256" key="1">
    <source>
        <dbReference type="SAM" id="MobiDB-lite"/>
    </source>
</evidence>
<dbReference type="Proteomes" id="UP000030641">
    <property type="component" value="Unassembled WGS sequence"/>
</dbReference>
<dbReference type="AlphaFoldDB" id="A0A074XXN4"/>
<evidence type="ECO:0000313" key="3">
    <source>
        <dbReference type="Proteomes" id="UP000030641"/>
    </source>
</evidence>
<gene>
    <name evidence="2" type="ORF">AUEXF2481DRAFT_93119</name>
</gene>
<dbReference type="EMBL" id="KL584796">
    <property type="protein sequence ID" value="KEQ90230.1"/>
    <property type="molecule type" value="Genomic_DNA"/>
</dbReference>
<dbReference type="HOGENOM" id="CLU_022878_2_1_1"/>
<reference evidence="2 3" key="1">
    <citation type="journal article" date="2014" name="BMC Genomics">
        <title>Genome sequencing of four Aureobasidium pullulans varieties: biotechnological potential, stress tolerance, and description of new species.</title>
        <authorList>
            <person name="Gostin Ar C."/>
            <person name="Ohm R.A."/>
            <person name="Kogej T."/>
            <person name="Sonjak S."/>
            <person name="Turk M."/>
            <person name="Zajc J."/>
            <person name="Zalar P."/>
            <person name="Grube M."/>
            <person name="Sun H."/>
            <person name="Han J."/>
            <person name="Sharma A."/>
            <person name="Chiniquy J."/>
            <person name="Ngan C.Y."/>
            <person name="Lipzen A."/>
            <person name="Barry K."/>
            <person name="Grigoriev I.V."/>
            <person name="Gunde-Cimerman N."/>
        </authorList>
    </citation>
    <scope>NUCLEOTIDE SEQUENCE [LARGE SCALE GENOMIC DNA]</scope>
    <source>
        <strain evidence="2 3">EXF-2481</strain>
    </source>
</reference>
<keyword evidence="3" id="KW-1185">Reference proteome</keyword>
<dbReference type="InParanoid" id="A0A074XXN4"/>